<accession>A0ABD1U7F9</accession>
<dbReference type="AlphaFoldDB" id="A0ABD1U7F9"/>
<organism evidence="1 2">
    <name type="scientific">Forsythia ovata</name>
    <dbReference type="NCBI Taxonomy" id="205694"/>
    <lineage>
        <taxon>Eukaryota</taxon>
        <taxon>Viridiplantae</taxon>
        <taxon>Streptophyta</taxon>
        <taxon>Embryophyta</taxon>
        <taxon>Tracheophyta</taxon>
        <taxon>Spermatophyta</taxon>
        <taxon>Magnoliopsida</taxon>
        <taxon>eudicotyledons</taxon>
        <taxon>Gunneridae</taxon>
        <taxon>Pentapetalae</taxon>
        <taxon>asterids</taxon>
        <taxon>lamiids</taxon>
        <taxon>Lamiales</taxon>
        <taxon>Oleaceae</taxon>
        <taxon>Forsythieae</taxon>
        <taxon>Forsythia</taxon>
    </lineage>
</organism>
<evidence type="ECO:0000313" key="2">
    <source>
        <dbReference type="Proteomes" id="UP001604277"/>
    </source>
</evidence>
<dbReference type="Proteomes" id="UP001604277">
    <property type="component" value="Unassembled WGS sequence"/>
</dbReference>
<name>A0ABD1U7F9_9LAMI</name>
<proteinExistence type="predicted"/>
<protein>
    <submittedName>
        <fullName evidence="1">Fasciclin-like arabinogalactan protein 19</fullName>
    </submittedName>
</protein>
<sequence length="177" mass="18976">MMTLTALHLLPSSAPRTPNSLTSIWLLTPMFMSAHSGTTSSSTVASFLSSCRTSPYRYLISSSPHYSVLIGKTQNDSVASNNGTTGVRVDGGRVSYPDIFVGSRIVVHGIDDVFVTGLNKYFEDLDESDKNGLCVTTNPAAALGNSPREFLAPMAQFDWNIAVSPPKGNLAPISQFE</sequence>
<keyword evidence="2" id="KW-1185">Reference proteome</keyword>
<dbReference type="EMBL" id="JBFOLJ010000007">
    <property type="protein sequence ID" value="KAL2520703.1"/>
    <property type="molecule type" value="Genomic_DNA"/>
</dbReference>
<reference evidence="2" key="1">
    <citation type="submission" date="2024-07" db="EMBL/GenBank/DDBJ databases">
        <title>Two chromosome-level genome assemblies of Korean endemic species Abeliophyllum distichum and Forsythia ovata (Oleaceae).</title>
        <authorList>
            <person name="Jang H."/>
        </authorList>
    </citation>
    <scope>NUCLEOTIDE SEQUENCE [LARGE SCALE GENOMIC DNA]</scope>
</reference>
<comment type="caution">
    <text evidence="1">The sequence shown here is derived from an EMBL/GenBank/DDBJ whole genome shotgun (WGS) entry which is preliminary data.</text>
</comment>
<evidence type="ECO:0000313" key="1">
    <source>
        <dbReference type="EMBL" id="KAL2520703.1"/>
    </source>
</evidence>
<gene>
    <name evidence="1" type="ORF">Fot_24626</name>
</gene>